<feature type="compositionally biased region" description="Polar residues" evidence="1">
    <location>
        <begin position="208"/>
        <end position="228"/>
    </location>
</feature>
<evidence type="ECO:0000313" key="2">
    <source>
        <dbReference type="EMBL" id="KII83655.1"/>
    </source>
</evidence>
<feature type="region of interest" description="Disordered" evidence="1">
    <location>
        <begin position="178"/>
        <end position="230"/>
    </location>
</feature>
<keyword evidence="3" id="KW-1185">Reference proteome</keyword>
<dbReference type="Proteomes" id="UP000053263">
    <property type="component" value="Unassembled WGS sequence"/>
</dbReference>
<dbReference type="OrthoDB" id="2669721at2759"/>
<feature type="compositionally biased region" description="Gly residues" evidence="1">
    <location>
        <begin position="119"/>
        <end position="135"/>
    </location>
</feature>
<gene>
    <name evidence="2" type="ORF">PLICRDRAFT_32845</name>
</gene>
<feature type="compositionally biased region" description="Basic and acidic residues" evidence="1">
    <location>
        <begin position="75"/>
        <end position="99"/>
    </location>
</feature>
<dbReference type="AlphaFoldDB" id="A0A0C9SWE7"/>
<feature type="compositionally biased region" description="Low complexity" evidence="1">
    <location>
        <begin position="52"/>
        <end position="74"/>
    </location>
</feature>
<organism evidence="2 3">
    <name type="scientific">Plicaturopsis crispa FD-325 SS-3</name>
    <dbReference type="NCBI Taxonomy" id="944288"/>
    <lineage>
        <taxon>Eukaryota</taxon>
        <taxon>Fungi</taxon>
        <taxon>Dikarya</taxon>
        <taxon>Basidiomycota</taxon>
        <taxon>Agaricomycotina</taxon>
        <taxon>Agaricomycetes</taxon>
        <taxon>Agaricomycetidae</taxon>
        <taxon>Amylocorticiales</taxon>
        <taxon>Amylocorticiaceae</taxon>
        <taxon>Plicatura</taxon>
        <taxon>Plicaturopsis crispa</taxon>
    </lineage>
</organism>
<reference evidence="2 3" key="1">
    <citation type="submission" date="2014-06" db="EMBL/GenBank/DDBJ databases">
        <title>Evolutionary Origins and Diversification of the Mycorrhizal Mutualists.</title>
        <authorList>
            <consortium name="DOE Joint Genome Institute"/>
            <consortium name="Mycorrhizal Genomics Consortium"/>
            <person name="Kohler A."/>
            <person name="Kuo A."/>
            <person name="Nagy L.G."/>
            <person name="Floudas D."/>
            <person name="Copeland A."/>
            <person name="Barry K.W."/>
            <person name="Cichocki N."/>
            <person name="Veneault-Fourrey C."/>
            <person name="LaButti K."/>
            <person name="Lindquist E.A."/>
            <person name="Lipzen A."/>
            <person name="Lundell T."/>
            <person name="Morin E."/>
            <person name="Murat C."/>
            <person name="Riley R."/>
            <person name="Ohm R."/>
            <person name="Sun H."/>
            <person name="Tunlid A."/>
            <person name="Henrissat B."/>
            <person name="Grigoriev I.V."/>
            <person name="Hibbett D.S."/>
            <person name="Martin F."/>
        </authorList>
    </citation>
    <scope>NUCLEOTIDE SEQUENCE [LARGE SCALE GENOMIC DNA]</scope>
    <source>
        <strain evidence="2 3">FD-325 SS-3</strain>
    </source>
</reference>
<proteinExistence type="predicted"/>
<accession>A0A0C9SWE7</accession>
<name>A0A0C9SWE7_PLICR</name>
<feature type="region of interest" description="Disordered" evidence="1">
    <location>
        <begin position="46"/>
        <end position="163"/>
    </location>
</feature>
<dbReference type="PANTHER" id="PTHR46579">
    <property type="entry name" value="F5/8 TYPE C DOMAIN-CONTAINING PROTEIN-RELATED"/>
    <property type="match status" value="1"/>
</dbReference>
<feature type="compositionally biased region" description="Low complexity" evidence="1">
    <location>
        <begin position="186"/>
        <end position="205"/>
    </location>
</feature>
<evidence type="ECO:0000313" key="3">
    <source>
        <dbReference type="Proteomes" id="UP000053263"/>
    </source>
</evidence>
<dbReference type="HOGENOM" id="CLU_007337_0_2_1"/>
<sequence>MSKKYYCDCPRYCKVRRRVAVATYRRHAKHRDPDANITPAFSQFLQSHGAGSSSSTPLTSENSIFVSGSGSGRVSRGEKRPTDDDRLAGQADSSRRRWDDEEQDEPERYEQGLDAGNTPSGGGGTEESGSSGEGLGNTTPEGDGAPTPEGNGAPTPEGDGAPIAHTAETASALRNPLAASHSNSVPSGQSESSLSDPGSSQSLRSAPQDATRNPSSGGIFDNNGSENFGDQAEGFRTEEIILGQQFIQLLRVASLDDESETLDPDVLERLRSPLQGPPNLDDPHLRLSIDLFLATNNASRQTYIDSRNAFLRCHPEDPVLTYDQVKRQVAELSGVVSIKRDMCPNTCLAYTGPFADLESCPTCSEPRYDSIKLAESGGKTKIPRQQFSTIPLGPQLQALRRTVEGAESFKYLDLCTKKIMEELQHNDGYIGQYEDFCYGSDYLTAVAEGRIDPSQDSVLLISIDGAQLYRSKLSDCWIYIWVILNLSPDKRYKKAHVLPGGFISGPNKPKNVDSFLFPGFHHVAALQREGLKVWDASRNAVVPDHPFVALGTADGPGMIYFDGLVGHQGACGCRRYCGMKGRRKPGGNHYYPVRMKPDNFHVEGCDHDDVDISTLPTDAAARYWPNLAYVLASQNNADFLKRRLETGISKPSIFSGFVPHRILGVPGCFGSDLMHLGSINIPDLLLGLWRATLDCDRRLGDSKDTWDWAVLQGDTWKAHGKAVAAVTPYLPGSFDRPPRNPAEKISSGYKAWEFLIYLFCLGPGLFHGLLPEKYYKNFCKLVRGMRLIHQRSISAEQLQIAHQSFLEFSIEFELLYCQRKASRIHFVRPSIHALSHLGPEAARIGPGPYGSQWTMERTIGNLGEEIKQPSNLYANLAERGLRRSQINALKVMIPDLETEENLLPRGAIDLGGGYVLLRAMDDAARSVRAAEDQAVKLYLDHTDTPYADGRLHVVRWARLRLPNGQVARSAWKETLKPLDRVRMARNVKLQIHGALRFGEVQFYMCLPVACGNRSTNTRTVALISLYSTPDTGLLAQSFNTLYSCQHQGDTALVVVDVQSIVSVVAMVPHRPVLQSGRVEDRYFVAEKPGLDVAYLDGTHEEFPADDA</sequence>
<evidence type="ECO:0000256" key="1">
    <source>
        <dbReference type="SAM" id="MobiDB-lite"/>
    </source>
</evidence>
<dbReference type="EMBL" id="KN832575">
    <property type="protein sequence ID" value="KII83655.1"/>
    <property type="molecule type" value="Genomic_DNA"/>
</dbReference>
<dbReference type="PANTHER" id="PTHR46579:SF1">
    <property type="entry name" value="F5_8 TYPE C DOMAIN-CONTAINING PROTEIN"/>
    <property type="match status" value="1"/>
</dbReference>
<protein>
    <submittedName>
        <fullName evidence="2">Unplaced genomic scaffold PLICRscaffold_22, whole genome shotgun sequence</fullName>
    </submittedName>
</protein>